<dbReference type="PANTHER" id="PTHR43297:SF14">
    <property type="entry name" value="ATPASE AAA-TYPE CORE DOMAIN-CONTAINING PROTEIN"/>
    <property type="match status" value="1"/>
</dbReference>
<dbReference type="PANTHER" id="PTHR43297">
    <property type="entry name" value="OLIGOPEPTIDE TRANSPORT ATP-BINDING PROTEIN APPD"/>
    <property type="match status" value="1"/>
</dbReference>
<keyword evidence="7" id="KW-0067">ATP-binding</keyword>
<gene>
    <name evidence="11" type="ORF">BIY29_08945</name>
</gene>
<protein>
    <recommendedName>
        <fullName evidence="10">ABC transporter domain-containing protein</fullName>
    </recommendedName>
</protein>
<accession>A0A421DP78</accession>
<dbReference type="InterPro" id="IPR003439">
    <property type="entry name" value="ABC_transporter-like_ATP-bd"/>
</dbReference>
<dbReference type="InterPro" id="IPR017871">
    <property type="entry name" value="ABC_transporter-like_CS"/>
</dbReference>
<evidence type="ECO:0000256" key="3">
    <source>
        <dbReference type="ARBA" id="ARBA00022448"/>
    </source>
</evidence>
<evidence type="ECO:0000256" key="9">
    <source>
        <dbReference type="ARBA" id="ARBA00023136"/>
    </source>
</evidence>
<evidence type="ECO:0000256" key="8">
    <source>
        <dbReference type="ARBA" id="ARBA00022967"/>
    </source>
</evidence>
<comment type="subcellular location">
    <subcellularLocation>
        <location evidence="1">Cell inner membrane</location>
        <topology evidence="1">Peripheral membrane protein</topology>
    </subcellularLocation>
</comment>
<evidence type="ECO:0000259" key="10">
    <source>
        <dbReference type="PROSITE" id="PS50893"/>
    </source>
</evidence>
<dbReference type="GO" id="GO:0005886">
    <property type="term" value="C:plasma membrane"/>
    <property type="evidence" value="ECO:0007669"/>
    <property type="project" value="UniProtKB-SubCell"/>
</dbReference>
<keyword evidence="5" id="KW-0997">Cell inner membrane</keyword>
<evidence type="ECO:0000256" key="2">
    <source>
        <dbReference type="ARBA" id="ARBA00005417"/>
    </source>
</evidence>
<feature type="domain" description="ABC transporter" evidence="10">
    <location>
        <begin position="5"/>
        <end position="252"/>
    </location>
</feature>
<name>A0A421DP78_9GAMM</name>
<dbReference type="Proteomes" id="UP000285648">
    <property type="component" value="Unassembled WGS sequence"/>
</dbReference>
<evidence type="ECO:0000313" key="11">
    <source>
        <dbReference type="EMBL" id="RLM24515.1"/>
    </source>
</evidence>
<dbReference type="GO" id="GO:0005524">
    <property type="term" value="F:ATP binding"/>
    <property type="evidence" value="ECO:0007669"/>
    <property type="project" value="UniProtKB-KW"/>
</dbReference>
<keyword evidence="4" id="KW-1003">Cell membrane</keyword>
<dbReference type="GO" id="GO:0016887">
    <property type="term" value="F:ATP hydrolysis activity"/>
    <property type="evidence" value="ECO:0007669"/>
    <property type="project" value="InterPro"/>
</dbReference>
<dbReference type="OrthoDB" id="6849577at2"/>
<dbReference type="PROSITE" id="PS50893">
    <property type="entry name" value="ABC_TRANSPORTER_2"/>
    <property type="match status" value="1"/>
</dbReference>
<dbReference type="Pfam" id="PF00005">
    <property type="entry name" value="ABC_tran"/>
    <property type="match status" value="1"/>
</dbReference>
<sequence length="286" mass="32131">MSELLRVENLQVGLVSGGRRLLHDISFALPRHACLGIVGESGSGKSLTCRALMGLLGGQFTQAGQAWLNGIDLLAQEPNAMRRQRGKTIGMILQHPMSAFDPLQTLGSQMTETFRVHLALNKRDARALALEMMQRVRLRDVVLLFDKYPCQISGGMLQRVMIAIALALEPQLLIADEPTTALDSVTQYDIMQEFSAIRERLGTTMLFISHDFGVVNHIADRVLVMHQGHAVEQGDVQQVLRQPQHQHTRYLVESRRALQQRFHAVVDTPQRSREERYQEAVSEHLA</sequence>
<keyword evidence="12" id="KW-1185">Reference proteome</keyword>
<comment type="similarity">
    <text evidence="2">Belongs to the ABC transporter superfamily.</text>
</comment>
<evidence type="ECO:0000256" key="1">
    <source>
        <dbReference type="ARBA" id="ARBA00004417"/>
    </source>
</evidence>
<evidence type="ECO:0000256" key="7">
    <source>
        <dbReference type="ARBA" id="ARBA00022840"/>
    </source>
</evidence>
<keyword evidence="9" id="KW-0472">Membrane</keyword>
<reference evidence="11 12" key="1">
    <citation type="submission" date="2016-09" db="EMBL/GenBank/DDBJ databases">
        <authorList>
            <person name="Doonan J."/>
            <person name="Pachebat J.A."/>
            <person name="Golyshin P.N."/>
            <person name="Denman S."/>
            <person name="Mcdonald J.E."/>
        </authorList>
    </citation>
    <scope>NUCLEOTIDE SEQUENCE [LARGE SCALE GENOMIC DNA]</scope>
    <source>
        <strain evidence="11 12">NCPPB 3934</strain>
    </source>
</reference>
<evidence type="ECO:0000256" key="5">
    <source>
        <dbReference type="ARBA" id="ARBA00022519"/>
    </source>
</evidence>
<proteinExistence type="inferred from homology"/>
<dbReference type="SMART" id="SM00382">
    <property type="entry name" value="AAA"/>
    <property type="match status" value="1"/>
</dbReference>
<keyword evidence="8" id="KW-1278">Translocase</keyword>
<comment type="caution">
    <text evidence="11">The sequence shown here is derived from an EMBL/GenBank/DDBJ whole genome shotgun (WGS) entry which is preliminary data.</text>
</comment>
<dbReference type="SUPFAM" id="SSF52540">
    <property type="entry name" value="P-loop containing nucleoside triphosphate hydrolases"/>
    <property type="match status" value="1"/>
</dbReference>
<keyword evidence="3" id="KW-0813">Transport</keyword>
<evidence type="ECO:0000256" key="4">
    <source>
        <dbReference type="ARBA" id="ARBA00022475"/>
    </source>
</evidence>
<keyword evidence="6" id="KW-0547">Nucleotide-binding</keyword>
<dbReference type="InterPro" id="IPR027417">
    <property type="entry name" value="P-loop_NTPase"/>
</dbReference>
<dbReference type="AlphaFoldDB" id="A0A421DP78"/>
<dbReference type="EMBL" id="MJLZ01000016">
    <property type="protein sequence ID" value="RLM24515.1"/>
    <property type="molecule type" value="Genomic_DNA"/>
</dbReference>
<evidence type="ECO:0000313" key="12">
    <source>
        <dbReference type="Proteomes" id="UP000285648"/>
    </source>
</evidence>
<organism evidence="11 12">
    <name type="scientific">Brenneria alni</name>
    <dbReference type="NCBI Taxonomy" id="71656"/>
    <lineage>
        <taxon>Bacteria</taxon>
        <taxon>Pseudomonadati</taxon>
        <taxon>Pseudomonadota</taxon>
        <taxon>Gammaproteobacteria</taxon>
        <taxon>Enterobacterales</taxon>
        <taxon>Pectobacteriaceae</taxon>
        <taxon>Brenneria</taxon>
    </lineage>
</organism>
<dbReference type="CDD" id="cd03257">
    <property type="entry name" value="ABC_NikE_OppD_transporters"/>
    <property type="match status" value="1"/>
</dbReference>
<dbReference type="RefSeq" id="WP_121574850.1">
    <property type="nucleotide sequence ID" value="NZ_MJLZ01000016.1"/>
</dbReference>
<dbReference type="InterPro" id="IPR003593">
    <property type="entry name" value="AAA+_ATPase"/>
</dbReference>
<dbReference type="PROSITE" id="PS00211">
    <property type="entry name" value="ABC_TRANSPORTER_1"/>
    <property type="match status" value="1"/>
</dbReference>
<dbReference type="InterPro" id="IPR050388">
    <property type="entry name" value="ABC_Ni/Peptide_Import"/>
</dbReference>
<evidence type="ECO:0000256" key="6">
    <source>
        <dbReference type="ARBA" id="ARBA00022741"/>
    </source>
</evidence>
<dbReference type="Gene3D" id="3.40.50.300">
    <property type="entry name" value="P-loop containing nucleotide triphosphate hydrolases"/>
    <property type="match status" value="1"/>
</dbReference>